<evidence type="ECO:0000313" key="2">
    <source>
        <dbReference type="Proteomes" id="UP000477680"/>
    </source>
</evidence>
<sequence length="71" mass="7299">MLPKKSAKDRCPQCDGPNQCALAEDPAAAGCWCQQACADPALLSAGRTEPGQRRCLCPSCLPVRGGKAVAG</sequence>
<dbReference type="RefSeq" id="WP_163496006.1">
    <property type="nucleotide sequence ID" value="NZ_CP048711.1"/>
</dbReference>
<dbReference type="InterPro" id="IPR032720">
    <property type="entry name" value="Cys_rich_CWC"/>
</dbReference>
<proteinExistence type="predicted"/>
<accession>A0A6C0U328</accession>
<reference evidence="1 2" key="1">
    <citation type="submission" date="2020-02" db="EMBL/GenBank/DDBJ databases">
        <title>Genome sequencing for Kineobactrum sp. M2.</title>
        <authorList>
            <person name="Park S.-J."/>
        </authorList>
    </citation>
    <scope>NUCLEOTIDE SEQUENCE [LARGE SCALE GENOMIC DNA]</scope>
    <source>
        <strain evidence="1 2">M2</strain>
    </source>
</reference>
<dbReference type="AlphaFoldDB" id="A0A6C0U328"/>
<dbReference type="Pfam" id="PF14375">
    <property type="entry name" value="Cys_rich_CWC"/>
    <property type="match status" value="1"/>
</dbReference>
<evidence type="ECO:0000313" key="1">
    <source>
        <dbReference type="EMBL" id="QIB66572.1"/>
    </source>
</evidence>
<protein>
    <submittedName>
        <fullName evidence="1">Cysteine-rich CWC family protein</fullName>
    </submittedName>
</protein>
<gene>
    <name evidence="1" type="ORF">G3T16_15390</name>
</gene>
<keyword evidence="2" id="KW-1185">Reference proteome</keyword>
<dbReference type="EMBL" id="CP048711">
    <property type="protein sequence ID" value="QIB66572.1"/>
    <property type="molecule type" value="Genomic_DNA"/>
</dbReference>
<dbReference type="Proteomes" id="UP000477680">
    <property type="component" value="Chromosome"/>
</dbReference>
<organism evidence="1 2">
    <name type="scientific">Kineobactrum salinum</name>
    <dbReference type="NCBI Taxonomy" id="2708301"/>
    <lineage>
        <taxon>Bacteria</taxon>
        <taxon>Pseudomonadati</taxon>
        <taxon>Pseudomonadota</taxon>
        <taxon>Gammaproteobacteria</taxon>
        <taxon>Cellvibrionales</taxon>
        <taxon>Halieaceae</taxon>
        <taxon>Kineobactrum</taxon>
    </lineage>
</organism>
<dbReference type="KEGG" id="kim:G3T16_15390"/>
<name>A0A6C0U328_9GAMM</name>